<dbReference type="EMBL" id="VTEI01000014">
    <property type="protein sequence ID" value="TYS14291.1"/>
    <property type="molecule type" value="Genomic_DNA"/>
</dbReference>
<dbReference type="Proteomes" id="UP000322267">
    <property type="component" value="Unassembled WGS sequence"/>
</dbReference>
<dbReference type="OrthoDB" id="9951390at2"/>
<organism evidence="1 2">
    <name type="scientific">Rossellomorea vietnamensis</name>
    <dbReference type="NCBI Taxonomy" id="218284"/>
    <lineage>
        <taxon>Bacteria</taxon>
        <taxon>Bacillati</taxon>
        <taxon>Bacillota</taxon>
        <taxon>Bacilli</taxon>
        <taxon>Bacillales</taxon>
        <taxon>Bacillaceae</taxon>
        <taxon>Rossellomorea</taxon>
    </lineage>
</organism>
<name>A0A5D4NL52_9BACI</name>
<evidence type="ECO:0000313" key="2">
    <source>
        <dbReference type="Proteomes" id="UP000322267"/>
    </source>
</evidence>
<dbReference type="AlphaFoldDB" id="A0A5D4NL52"/>
<reference evidence="1 2" key="1">
    <citation type="submission" date="2019-08" db="EMBL/GenBank/DDBJ databases">
        <title>Bacillus genomes from the desert of Cuatro Cienegas, Coahuila.</title>
        <authorList>
            <person name="Olmedo-Alvarez G."/>
        </authorList>
    </citation>
    <scope>NUCLEOTIDE SEQUENCE [LARGE SCALE GENOMIC DNA]</scope>
    <source>
        <strain evidence="1 2">CH34_1T</strain>
    </source>
</reference>
<proteinExistence type="predicted"/>
<accession>A0A5D4NL52</accession>
<protein>
    <submittedName>
        <fullName evidence="1">Uncharacterized protein</fullName>
    </submittedName>
</protein>
<sequence length="73" mass="7974">MSISNWLTNGKVSFAVVQVNSRDILVCTSNVGAHRVIFVEDALTGKRVFGPASQHHPSGEDIDKLVLELVKEL</sequence>
<comment type="caution">
    <text evidence="1">The sequence shown here is derived from an EMBL/GenBank/DDBJ whole genome shotgun (WGS) entry which is preliminary data.</text>
</comment>
<dbReference type="RefSeq" id="WP_148941705.1">
    <property type="nucleotide sequence ID" value="NZ_VTEI01000014.1"/>
</dbReference>
<evidence type="ECO:0000313" key="1">
    <source>
        <dbReference type="EMBL" id="TYS14291.1"/>
    </source>
</evidence>
<gene>
    <name evidence="1" type="ORF">FZC78_19245</name>
</gene>